<evidence type="ECO:0000313" key="2">
    <source>
        <dbReference type="Proteomes" id="UP000269721"/>
    </source>
</evidence>
<evidence type="ECO:0000313" key="1">
    <source>
        <dbReference type="EMBL" id="RKO84657.1"/>
    </source>
</evidence>
<organism evidence="1 2">
    <name type="scientific">Blyttiomyces helicus</name>
    <dbReference type="NCBI Taxonomy" id="388810"/>
    <lineage>
        <taxon>Eukaryota</taxon>
        <taxon>Fungi</taxon>
        <taxon>Fungi incertae sedis</taxon>
        <taxon>Chytridiomycota</taxon>
        <taxon>Chytridiomycota incertae sedis</taxon>
        <taxon>Chytridiomycetes</taxon>
        <taxon>Chytridiomycetes incertae sedis</taxon>
        <taxon>Blyttiomyces</taxon>
    </lineage>
</organism>
<dbReference type="EMBL" id="KZ999874">
    <property type="protein sequence ID" value="RKO84657.1"/>
    <property type="molecule type" value="Genomic_DNA"/>
</dbReference>
<sequence>MLDPPTSPWPAHSQHCGSGWRIVPTFARPSVVGHAPAAHDADSCNDCGHEHQNPAATLPAIAAIGMLEFAEEIKVEFEDFEEVEDDIAAGVVVMAVSLMEVGGAKRRSAPMVDDGDHWFVAMSNIQVGTQCKEIFDAFVGSRAVSASGTNAIKRQTLQGCSSARQKRRSHLPLL</sequence>
<keyword evidence="2" id="KW-1185">Reference proteome</keyword>
<name>A0A4V1IPY3_9FUNG</name>
<dbReference type="Proteomes" id="UP000269721">
    <property type="component" value="Unassembled WGS sequence"/>
</dbReference>
<reference evidence="2" key="1">
    <citation type="journal article" date="2018" name="Nat. Microbiol.">
        <title>Leveraging single-cell genomics to expand the fungal tree of life.</title>
        <authorList>
            <person name="Ahrendt S.R."/>
            <person name="Quandt C.A."/>
            <person name="Ciobanu D."/>
            <person name="Clum A."/>
            <person name="Salamov A."/>
            <person name="Andreopoulos B."/>
            <person name="Cheng J.F."/>
            <person name="Woyke T."/>
            <person name="Pelin A."/>
            <person name="Henrissat B."/>
            <person name="Reynolds N.K."/>
            <person name="Benny G.L."/>
            <person name="Smith M.E."/>
            <person name="James T.Y."/>
            <person name="Grigoriev I.V."/>
        </authorList>
    </citation>
    <scope>NUCLEOTIDE SEQUENCE [LARGE SCALE GENOMIC DNA]</scope>
</reference>
<accession>A0A4V1IPY3</accession>
<proteinExistence type="predicted"/>
<dbReference type="AlphaFoldDB" id="A0A4V1IPY3"/>
<gene>
    <name evidence="1" type="ORF">BDK51DRAFT_37064</name>
</gene>
<protein>
    <submittedName>
        <fullName evidence="1">Uncharacterized protein</fullName>
    </submittedName>
</protein>